<keyword evidence="5" id="KW-0998">Cell outer membrane</keyword>
<dbReference type="InterPro" id="IPR012944">
    <property type="entry name" value="SusD_RagB_dom"/>
</dbReference>
<comment type="similarity">
    <text evidence="2">Belongs to the SusD family.</text>
</comment>
<dbReference type="Pfam" id="PF14322">
    <property type="entry name" value="SusD-like_3"/>
    <property type="match status" value="1"/>
</dbReference>
<dbReference type="AlphaFoldDB" id="A0A1I2V2H0"/>
<dbReference type="EMBL" id="FOPP01000002">
    <property type="protein sequence ID" value="SFG81371.1"/>
    <property type="molecule type" value="Genomic_DNA"/>
</dbReference>
<dbReference type="Proteomes" id="UP000199666">
    <property type="component" value="Unassembled WGS sequence"/>
</dbReference>
<keyword evidence="4" id="KW-0472">Membrane</keyword>
<evidence type="ECO:0000256" key="5">
    <source>
        <dbReference type="ARBA" id="ARBA00023237"/>
    </source>
</evidence>
<feature type="domain" description="SusD-like N-terminal" evidence="7">
    <location>
        <begin position="14"/>
        <end position="220"/>
    </location>
</feature>
<dbReference type="Gene3D" id="1.25.40.390">
    <property type="match status" value="1"/>
</dbReference>
<comment type="subcellular location">
    <subcellularLocation>
        <location evidence="1">Cell outer membrane</location>
    </subcellularLocation>
</comment>
<evidence type="ECO:0000256" key="3">
    <source>
        <dbReference type="ARBA" id="ARBA00022729"/>
    </source>
</evidence>
<dbReference type="GO" id="GO:0009279">
    <property type="term" value="C:cell outer membrane"/>
    <property type="evidence" value="ECO:0007669"/>
    <property type="project" value="UniProtKB-SubCell"/>
</dbReference>
<evidence type="ECO:0000256" key="1">
    <source>
        <dbReference type="ARBA" id="ARBA00004442"/>
    </source>
</evidence>
<gene>
    <name evidence="8" type="ORF">SAMN04489864_102382</name>
</gene>
<protein>
    <submittedName>
        <fullName evidence="8">Starch-binding associating with outer membrane</fullName>
    </submittedName>
</protein>
<dbReference type="InterPro" id="IPR011990">
    <property type="entry name" value="TPR-like_helical_dom_sf"/>
</dbReference>
<evidence type="ECO:0000313" key="8">
    <source>
        <dbReference type="EMBL" id="SFG81371.1"/>
    </source>
</evidence>
<proteinExistence type="inferred from homology"/>
<accession>A0A1I2V2H0</accession>
<evidence type="ECO:0000256" key="2">
    <source>
        <dbReference type="ARBA" id="ARBA00006275"/>
    </source>
</evidence>
<feature type="domain" description="RagB/SusD" evidence="6">
    <location>
        <begin position="378"/>
        <end position="510"/>
    </location>
</feature>
<dbReference type="STRING" id="414048.SAMN04489864_102382"/>
<name>A0A1I2V2H0_9SPHI</name>
<evidence type="ECO:0000313" key="9">
    <source>
        <dbReference type="Proteomes" id="UP000199666"/>
    </source>
</evidence>
<organism evidence="8 9">
    <name type="scientific">Pedobacter insulae</name>
    <dbReference type="NCBI Taxonomy" id="414048"/>
    <lineage>
        <taxon>Bacteria</taxon>
        <taxon>Pseudomonadati</taxon>
        <taxon>Bacteroidota</taxon>
        <taxon>Sphingobacteriia</taxon>
        <taxon>Sphingobacteriales</taxon>
        <taxon>Sphingobacteriaceae</taxon>
        <taxon>Pedobacter</taxon>
    </lineage>
</organism>
<keyword evidence="3" id="KW-0732">Signal</keyword>
<keyword evidence="9" id="KW-1185">Reference proteome</keyword>
<dbReference type="SUPFAM" id="SSF48452">
    <property type="entry name" value="TPR-like"/>
    <property type="match status" value="1"/>
</dbReference>
<reference evidence="8 9" key="1">
    <citation type="submission" date="2016-10" db="EMBL/GenBank/DDBJ databases">
        <authorList>
            <person name="de Groot N.N."/>
        </authorList>
    </citation>
    <scope>NUCLEOTIDE SEQUENCE [LARGE SCALE GENOMIC DNA]</scope>
    <source>
        <strain evidence="8 9">DSM 18684</strain>
    </source>
</reference>
<dbReference type="InterPro" id="IPR033985">
    <property type="entry name" value="SusD-like_N"/>
</dbReference>
<evidence type="ECO:0000259" key="6">
    <source>
        <dbReference type="Pfam" id="PF07980"/>
    </source>
</evidence>
<evidence type="ECO:0000256" key="4">
    <source>
        <dbReference type="ARBA" id="ARBA00023136"/>
    </source>
</evidence>
<evidence type="ECO:0000259" key="7">
    <source>
        <dbReference type="Pfam" id="PF14322"/>
    </source>
</evidence>
<sequence>MMMLLLTMGSCKKFLTETPVAQLAAEKFYKSKYDIDAAMAGMYSAFQQTMVGEGQYLDRYHYWGDYRSDNFDRFLNYTTTHVSEIALNAITPDNIYTDWSMLYTVIARANNNIKYIPPVMALDLSVTPVVVDANLAQSYAMRAMCYFYIVRVWGDAPIWLEPYDDVNMDAQRPRESAAKILDEVVIKDLTKAYGMIVKNQTAAVYNINEGAICAALADAYMWKKDYPNAIIWIKNLFKARSPKGAAYAGVSDVNLEPTATWKNIFTSPSTSPETIWSLHWDFVANGCACNVTSWTSNNKTFQVDPILYTNYFFPHSQTVRPNTDIRPKQTLDLYTVANPANNNRDRFLKYYASPTNPTATTSTAALALFYNQQVPVYLTMYRLSDMYLLYAEALNGSGDLSNALRYLNYIRKRATLQEYLVTDPKVSTQAAMENAILEERQYELIGEGKRWFDLVRTNKVKEVMDPVLKDRQTRAGNNDINGFVDVRRAYWPISRAVLNANKKLVQNPGYGE</sequence>
<dbReference type="Pfam" id="PF07980">
    <property type="entry name" value="SusD_RagB"/>
    <property type="match status" value="1"/>
</dbReference>